<dbReference type="RefSeq" id="WP_412766030.1">
    <property type="nucleotide sequence ID" value="NZ_CABFNB010000009.1"/>
</dbReference>
<organism evidence="2">
    <name type="scientific">Sinorhizobium medicae</name>
    <dbReference type="NCBI Taxonomy" id="110321"/>
    <lineage>
        <taxon>Bacteria</taxon>
        <taxon>Pseudomonadati</taxon>
        <taxon>Pseudomonadota</taxon>
        <taxon>Alphaproteobacteria</taxon>
        <taxon>Hyphomicrobiales</taxon>
        <taxon>Rhizobiaceae</taxon>
        <taxon>Sinorhizobium/Ensifer group</taxon>
        <taxon>Sinorhizobium</taxon>
    </lineage>
</organism>
<dbReference type="InterPro" id="IPR003779">
    <property type="entry name" value="CMD-like"/>
</dbReference>
<dbReference type="Pfam" id="PF02627">
    <property type="entry name" value="CMD"/>
    <property type="match status" value="1"/>
</dbReference>
<dbReference type="GO" id="GO:0051920">
    <property type="term" value="F:peroxiredoxin activity"/>
    <property type="evidence" value="ECO:0007669"/>
    <property type="project" value="InterPro"/>
</dbReference>
<accession>A0A508WUM9</accession>
<dbReference type="InterPro" id="IPR029032">
    <property type="entry name" value="AhpD-like"/>
</dbReference>
<sequence>MSHRINFATKSPDIMKKFVAFFVASKQNAVEESIRDLVNVRIAQLNACTFSLDMYVKQAKRDGERELRLYHLASWRGVTLFSPRERASLAGPKSSRRCLISAFRTNSTTRVYPVEREARTSRLRWPQMLGRVSMPASKLFLAHRMRCSDSTRWD</sequence>
<evidence type="ECO:0000259" key="1">
    <source>
        <dbReference type="Pfam" id="PF02627"/>
    </source>
</evidence>
<dbReference type="SUPFAM" id="SSF69118">
    <property type="entry name" value="AhpD-like"/>
    <property type="match status" value="1"/>
</dbReference>
<feature type="domain" description="Carboxymuconolactone decarboxylase-like" evidence="1">
    <location>
        <begin position="12"/>
        <end position="90"/>
    </location>
</feature>
<dbReference type="AlphaFoldDB" id="A0A508WUM9"/>
<dbReference type="Proteomes" id="UP000507954">
    <property type="component" value="Unassembled WGS sequence"/>
</dbReference>
<protein>
    <recommendedName>
        <fullName evidence="1">Carboxymuconolactone decarboxylase-like domain-containing protein</fullName>
    </recommendedName>
</protein>
<proteinExistence type="predicted"/>
<reference evidence="2" key="1">
    <citation type="submission" date="2019-06" db="EMBL/GenBank/DDBJ databases">
        <authorList>
            <person name="Le Quere A."/>
            <person name="Colella S."/>
        </authorList>
    </citation>
    <scope>NUCLEOTIDE SEQUENCE</scope>
    <source>
        <strain evidence="2">EmedicaeMD41</strain>
    </source>
</reference>
<name>A0A508WUM9_9HYPH</name>
<evidence type="ECO:0000313" key="2">
    <source>
        <dbReference type="EMBL" id="VTZ59369.1"/>
    </source>
</evidence>
<dbReference type="Gene3D" id="1.20.1290.10">
    <property type="entry name" value="AhpD-like"/>
    <property type="match status" value="1"/>
</dbReference>
<dbReference type="EMBL" id="CABFNB010000009">
    <property type="protein sequence ID" value="VTZ59369.1"/>
    <property type="molecule type" value="Genomic_DNA"/>
</dbReference>
<gene>
    <name evidence="2" type="ORF">EMEDMD4_1060051</name>
</gene>